<accession>A0ACB8VTQ9</accession>
<evidence type="ECO:0000313" key="2">
    <source>
        <dbReference type="Proteomes" id="UP000831701"/>
    </source>
</evidence>
<sequence>MQALLQAAEKSVEKKGVWKTLMKERDEGKLQKSRMKSWTNAGNVVSGAVDGGDETTDNNHLFRFKLITSQVTVQSFSQQAKSNKHCTEFRPAGGGNAPSRCLPTANNTKEEEEDPEVVVCTAAARSVLSFVPSLCL</sequence>
<reference evidence="1" key="1">
    <citation type="submission" date="2022-04" db="EMBL/GenBank/DDBJ databases">
        <title>Jade perch genome.</title>
        <authorList>
            <person name="Chao B."/>
        </authorList>
    </citation>
    <scope>NUCLEOTIDE SEQUENCE</scope>
    <source>
        <strain evidence="1">CB-2022</strain>
    </source>
</reference>
<keyword evidence="2" id="KW-1185">Reference proteome</keyword>
<dbReference type="EMBL" id="CM041548">
    <property type="protein sequence ID" value="KAI3358991.1"/>
    <property type="molecule type" value="Genomic_DNA"/>
</dbReference>
<organism evidence="1 2">
    <name type="scientific">Scortum barcoo</name>
    <name type="common">barcoo grunter</name>
    <dbReference type="NCBI Taxonomy" id="214431"/>
    <lineage>
        <taxon>Eukaryota</taxon>
        <taxon>Metazoa</taxon>
        <taxon>Chordata</taxon>
        <taxon>Craniata</taxon>
        <taxon>Vertebrata</taxon>
        <taxon>Euteleostomi</taxon>
        <taxon>Actinopterygii</taxon>
        <taxon>Neopterygii</taxon>
        <taxon>Teleostei</taxon>
        <taxon>Neoteleostei</taxon>
        <taxon>Acanthomorphata</taxon>
        <taxon>Eupercaria</taxon>
        <taxon>Centrarchiformes</taxon>
        <taxon>Terapontoidei</taxon>
        <taxon>Terapontidae</taxon>
        <taxon>Scortum</taxon>
    </lineage>
</organism>
<name>A0ACB8VTQ9_9TELE</name>
<dbReference type="Proteomes" id="UP000831701">
    <property type="component" value="Chromosome 18"/>
</dbReference>
<proteinExistence type="predicted"/>
<comment type="caution">
    <text evidence="1">The sequence shown here is derived from an EMBL/GenBank/DDBJ whole genome shotgun (WGS) entry which is preliminary data.</text>
</comment>
<evidence type="ECO:0000313" key="1">
    <source>
        <dbReference type="EMBL" id="KAI3358991.1"/>
    </source>
</evidence>
<gene>
    <name evidence="1" type="ORF">L3Q82_015373</name>
</gene>
<protein>
    <submittedName>
        <fullName evidence="1">Uncharacterized protein</fullName>
    </submittedName>
</protein>